<dbReference type="PANTHER" id="PTHR24379">
    <property type="entry name" value="KRAB AND ZINC FINGER DOMAIN-CONTAINING"/>
    <property type="match status" value="1"/>
</dbReference>
<dbReference type="Pfam" id="PF13912">
    <property type="entry name" value="zf-C2H2_6"/>
    <property type="match status" value="1"/>
</dbReference>
<keyword evidence="2" id="KW-0677">Repeat</keyword>
<feature type="binding site" evidence="6">
    <location>
        <position position="23"/>
    </location>
    <ligand>
        <name>Zn(2+)</name>
        <dbReference type="ChEBI" id="CHEBI:29105"/>
    </ligand>
</feature>
<keyword evidence="3 5" id="KW-0863">Zinc-finger</keyword>
<name>A0A2A4J049_HELVI</name>
<sequence length="474" mass="54533">MDQEVDIVMPALKYLTSESEHICRLCFGTTEQQEVSLEDAVKLQRPYLDESLTFAAMFSELGVVEESSLPQVLCMNCATMTINSYLFKKLCQASNEHWNMVLSKLNTSLEQSSTIGPNVQTIFLMIKQNENQMFTSRKRHTLSKKTALRKLREVLRAKQPCHKIEKQNSNAICEECGESFKSNCTLLRHLKVHSTAKLACTQCPKIFATQLKLEEHSERVHYPKKIKCPKCPKMLSTNKMLKIHDKFHHVAAICKLCFVQFPSKKELRAHLDKHEVNKCPRCNKSFLNKQTFKLHLKICGLAEEQQPNFYCDICLKGYARKNGLRTHLKTDHGFGNVLSCKWCGKKFDAISRLNNHIVKHTKEKNFHCEHCGGKFVTQAALVYHTRLHTGERPFPCDLCSETFLSASRRMMHKRRKHFGPTKECPICHVKFVTGHQLRKHVPRHYNPHSKLFVPGAAYAIQVSVNKIPSEEVNI</sequence>
<feature type="domain" description="C2H2-type" evidence="7">
    <location>
        <begin position="171"/>
        <end position="198"/>
    </location>
</feature>
<dbReference type="AlphaFoldDB" id="A0A2A4J049"/>
<feature type="binding site" evidence="6">
    <location>
        <position position="26"/>
    </location>
    <ligand>
        <name>Zn(2+)</name>
        <dbReference type="ChEBI" id="CHEBI:29105"/>
    </ligand>
</feature>
<evidence type="ECO:0000256" key="5">
    <source>
        <dbReference type="PROSITE-ProRule" id="PRU00042"/>
    </source>
</evidence>
<dbReference type="GO" id="GO:0008270">
    <property type="term" value="F:zinc ion binding"/>
    <property type="evidence" value="ECO:0007669"/>
    <property type="project" value="UniProtKB-UniRule"/>
</dbReference>
<evidence type="ECO:0000256" key="2">
    <source>
        <dbReference type="ARBA" id="ARBA00022737"/>
    </source>
</evidence>
<accession>A0A2A4J049</accession>
<evidence type="ECO:0000256" key="3">
    <source>
        <dbReference type="ARBA" id="ARBA00022771"/>
    </source>
</evidence>
<evidence type="ECO:0008006" key="10">
    <source>
        <dbReference type="Google" id="ProtNLM"/>
    </source>
</evidence>
<proteinExistence type="predicted"/>
<dbReference type="InterPro" id="IPR012934">
    <property type="entry name" value="Znf_AD"/>
</dbReference>
<dbReference type="PROSITE" id="PS51915">
    <property type="entry name" value="ZAD"/>
    <property type="match status" value="1"/>
</dbReference>
<dbReference type="SUPFAM" id="SSF57667">
    <property type="entry name" value="beta-beta-alpha zinc fingers"/>
    <property type="match status" value="5"/>
</dbReference>
<dbReference type="GO" id="GO:0005634">
    <property type="term" value="C:nucleus"/>
    <property type="evidence" value="ECO:0007669"/>
    <property type="project" value="InterPro"/>
</dbReference>
<dbReference type="InterPro" id="IPR013087">
    <property type="entry name" value="Znf_C2H2_type"/>
</dbReference>
<dbReference type="InterPro" id="IPR036236">
    <property type="entry name" value="Znf_C2H2_sf"/>
</dbReference>
<dbReference type="Gene3D" id="3.30.160.60">
    <property type="entry name" value="Classic Zinc Finger"/>
    <property type="match status" value="6"/>
</dbReference>
<reference evidence="9" key="1">
    <citation type="submission" date="2017-09" db="EMBL/GenBank/DDBJ databases">
        <title>Contemporary evolution of a Lepidopteran species, Heliothis virescens, in response to modern agricultural practices.</title>
        <authorList>
            <person name="Fritz M.L."/>
            <person name="Deyonke A.M."/>
            <person name="Papanicolaou A."/>
            <person name="Micinski S."/>
            <person name="Westbrook J."/>
            <person name="Gould F."/>
        </authorList>
    </citation>
    <scope>NUCLEOTIDE SEQUENCE [LARGE SCALE GENOMIC DNA]</scope>
    <source>
        <strain evidence="9">HvINT-</strain>
        <tissue evidence="9">Whole body</tissue>
    </source>
</reference>
<dbReference type="Pfam" id="PF00096">
    <property type="entry name" value="zf-C2H2"/>
    <property type="match status" value="2"/>
</dbReference>
<feature type="domain" description="C2H2-type" evidence="7">
    <location>
        <begin position="309"/>
        <end position="332"/>
    </location>
</feature>
<feature type="domain" description="C2H2-type" evidence="7">
    <location>
        <begin position="198"/>
        <end position="226"/>
    </location>
</feature>
<dbReference type="PROSITE" id="PS50157">
    <property type="entry name" value="ZINC_FINGER_C2H2_2"/>
    <property type="match status" value="7"/>
</dbReference>
<evidence type="ECO:0000259" key="8">
    <source>
        <dbReference type="PROSITE" id="PS51915"/>
    </source>
</evidence>
<gene>
    <name evidence="9" type="ORF">B5V51_9290</name>
</gene>
<feature type="binding site" evidence="6">
    <location>
        <position position="74"/>
    </location>
    <ligand>
        <name>Zn(2+)</name>
        <dbReference type="ChEBI" id="CHEBI:29105"/>
    </ligand>
</feature>
<evidence type="ECO:0000256" key="6">
    <source>
        <dbReference type="PROSITE-ProRule" id="PRU01263"/>
    </source>
</evidence>
<keyword evidence="1 6" id="KW-0479">Metal-binding</keyword>
<dbReference type="PANTHER" id="PTHR24379:SF121">
    <property type="entry name" value="C2H2-TYPE DOMAIN-CONTAINING PROTEIN"/>
    <property type="match status" value="1"/>
</dbReference>
<feature type="domain" description="ZAD" evidence="8">
    <location>
        <begin position="21"/>
        <end position="101"/>
    </location>
</feature>
<protein>
    <recommendedName>
        <fullName evidence="10">Protein krueppel</fullName>
    </recommendedName>
</protein>
<dbReference type="SMART" id="SM00868">
    <property type="entry name" value="zf-AD"/>
    <property type="match status" value="1"/>
</dbReference>
<feature type="domain" description="C2H2-type" evidence="7">
    <location>
        <begin position="338"/>
        <end position="365"/>
    </location>
</feature>
<keyword evidence="4 6" id="KW-0862">Zinc</keyword>
<dbReference type="SMART" id="SM00355">
    <property type="entry name" value="ZnF_C2H2"/>
    <property type="match status" value="10"/>
</dbReference>
<evidence type="ECO:0000256" key="1">
    <source>
        <dbReference type="ARBA" id="ARBA00022723"/>
    </source>
</evidence>
<comment type="caution">
    <text evidence="9">The sequence shown here is derived from an EMBL/GenBank/DDBJ whole genome shotgun (WGS) entry which is preliminary data.</text>
</comment>
<evidence type="ECO:0000259" key="7">
    <source>
        <dbReference type="PROSITE" id="PS50157"/>
    </source>
</evidence>
<dbReference type="EMBL" id="NWSH01004191">
    <property type="protein sequence ID" value="PCG65371.1"/>
    <property type="molecule type" value="Genomic_DNA"/>
</dbReference>
<feature type="domain" description="C2H2-type" evidence="7">
    <location>
        <begin position="277"/>
        <end position="307"/>
    </location>
</feature>
<evidence type="ECO:0000313" key="9">
    <source>
        <dbReference type="EMBL" id="PCG65371.1"/>
    </source>
</evidence>
<feature type="domain" description="C2H2-type" evidence="7">
    <location>
        <begin position="366"/>
        <end position="393"/>
    </location>
</feature>
<organism evidence="9">
    <name type="scientific">Heliothis virescens</name>
    <name type="common">Tobacco budworm moth</name>
    <dbReference type="NCBI Taxonomy" id="7102"/>
    <lineage>
        <taxon>Eukaryota</taxon>
        <taxon>Metazoa</taxon>
        <taxon>Ecdysozoa</taxon>
        <taxon>Arthropoda</taxon>
        <taxon>Hexapoda</taxon>
        <taxon>Insecta</taxon>
        <taxon>Pterygota</taxon>
        <taxon>Neoptera</taxon>
        <taxon>Endopterygota</taxon>
        <taxon>Lepidoptera</taxon>
        <taxon>Glossata</taxon>
        <taxon>Ditrysia</taxon>
        <taxon>Noctuoidea</taxon>
        <taxon>Noctuidae</taxon>
        <taxon>Heliothinae</taxon>
        <taxon>Heliothis</taxon>
    </lineage>
</organism>
<dbReference type="STRING" id="7102.A0A2A4J049"/>
<feature type="binding site" evidence="6">
    <location>
        <position position="77"/>
    </location>
    <ligand>
        <name>Zn(2+)</name>
        <dbReference type="ChEBI" id="CHEBI:29105"/>
    </ligand>
</feature>
<dbReference type="PROSITE" id="PS00028">
    <property type="entry name" value="ZINC_FINGER_C2H2_1"/>
    <property type="match status" value="7"/>
</dbReference>
<evidence type="ECO:0000256" key="4">
    <source>
        <dbReference type="ARBA" id="ARBA00022833"/>
    </source>
</evidence>
<feature type="domain" description="C2H2-type" evidence="7">
    <location>
        <begin position="394"/>
        <end position="422"/>
    </location>
</feature>